<dbReference type="Pfam" id="PF13561">
    <property type="entry name" value="adh_short_C2"/>
    <property type="match status" value="1"/>
</dbReference>
<dbReference type="PANTHER" id="PTHR42760">
    <property type="entry name" value="SHORT-CHAIN DEHYDROGENASES/REDUCTASES FAMILY MEMBER"/>
    <property type="match status" value="1"/>
</dbReference>
<dbReference type="SUPFAM" id="SSF51735">
    <property type="entry name" value="NAD(P)-binding Rossmann-fold domains"/>
    <property type="match status" value="1"/>
</dbReference>
<dbReference type="InterPro" id="IPR036291">
    <property type="entry name" value="NAD(P)-bd_dom_sf"/>
</dbReference>
<dbReference type="RefSeq" id="WP_031755114.1">
    <property type="nucleotide sequence ID" value="NZ_LLUW01000023.1"/>
</dbReference>
<dbReference type="GO" id="GO:0016616">
    <property type="term" value="F:oxidoreductase activity, acting on the CH-OH group of donors, NAD or NADP as acceptor"/>
    <property type="evidence" value="ECO:0007669"/>
    <property type="project" value="TreeGrafter"/>
</dbReference>
<dbReference type="FunFam" id="3.40.50.720:FF:000084">
    <property type="entry name" value="Short-chain dehydrogenase reductase"/>
    <property type="match status" value="1"/>
</dbReference>
<protein>
    <submittedName>
        <fullName evidence="3">Putative short-chain type dehydrogenase / reductase</fullName>
    </submittedName>
</protein>
<dbReference type="InterPro" id="IPR020904">
    <property type="entry name" value="Sc_DH/Rdtase_CS"/>
</dbReference>
<evidence type="ECO:0000256" key="2">
    <source>
        <dbReference type="ARBA" id="ARBA00023002"/>
    </source>
</evidence>
<reference evidence="3" key="1">
    <citation type="journal article" date="2002" name="J. Bacteriol.">
        <title>Gene islands integrated into tRNA(Gly) genes confer genome diversity on a Pseudomonas aeruginosa clone.</title>
        <authorList>
            <person name="Larbig K.D."/>
            <person name="Christmann A."/>
            <person name="Johann A."/>
            <person name="Klockgether J."/>
            <person name="Hartsch T."/>
            <person name="Merkl R."/>
            <person name="Wiehlmann L."/>
            <person name="Fritz H.-J."/>
            <person name="Tuemmler B."/>
        </authorList>
    </citation>
    <scope>NUCLEOTIDE SEQUENCE</scope>
    <source>
        <strain evidence="3">SG17M</strain>
    </source>
</reference>
<comment type="similarity">
    <text evidence="1">Belongs to the short-chain dehydrogenases/reductases (SDR) family.</text>
</comment>
<keyword evidence="2" id="KW-0560">Oxidoreductase</keyword>
<dbReference type="PRINTS" id="PR00081">
    <property type="entry name" value="GDHRDH"/>
</dbReference>
<name>Q8GPX5_PSEAI</name>
<dbReference type="PROSITE" id="PS00061">
    <property type="entry name" value="ADH_SHORT"/>
    <property type="match status" value="1"/>
</dbReference>
<gene>
    <name evidence="3" type="primary">ORF SG27</name>
</gene>
<sequence length="250" mass="26515">MIKYDFTGRVAVITGAGGGMGLALSLKMLEAGASVLAIDVKGKPAELEASDKLIYAQGDLTDMRFVSEAVGAAFNKFGRIDYLANIAGVLWFGKDVSLLDIDLDIWDKVMEIDLKSLVHTIRAAVPYMRKSGGGSMVHFSTVQCLRGDTAPQDAYAASKAGIPAISKSIAMQLAAEGIRSNTIYPGITQTPMQARWDTADKVKNAGDYVPMGRVGAADDMANAAMFLLSDAASYITGTDLIVDGGLMLKY</sequence>
<dbReference type="PANTHER" id="PTHR42760:SF115">
    <property type="entry name" value="3-OXOACYL-[ACYL-CARRIER-PROTEIN] REDUCTASE FABG"/>
    <property type="match status" value="1"/>
</dbReference>
<dbReference type="InterPro" id="IPR002347">
    <property type="entry name" value="SDR_fam"/>
</dbReference>
<dbReference type="CDD" id="cd05233">
    <property type="entry name" value="SDR_c"/>
    <property type="match status" value="1"/>
</dbReference>
<dbReference type="AlphaFoldDB" id="Q8GPX5"/>
<proteinExistence type="inferred from homology"/>
<evidence type="ECO:0000313" key="3">
    <source>
        <dbReference type="EMBL" id="AAN62249.1"/>
    </source>
</evidence>
<dbReference type="Gene3D" id="3.40.50.720">
    <property type="entry name" value="NAD(P)-binding Rossmann-like Domain"/>
    <property type="match status" value="1"/>
</dbReference>
<accession>Q8GPX5</accession>
<dbReference type="EMBL" id="AF440524">
    <property type="protein sequence ID" value="AAN62249.1"/>
    <property type="molecule type" value="Genomic_DNA"/>
</dbReference>
<evidence type="ECO:0000256" key="1">
    <source>
        <dbReference type="ARBA" id="ARBA00006484"/>
    </source>
</evidence>
<organism evidence="3">
    <name type="scientific">Pseudomonas aeruginosa</name>
    <dbReference type="NCBI Taxonomy" id="287"/>
    <lineage>
        <taxon>Bacteria</taxon>
        <taxon>Pseudomonadati</taxon>
        <taxon>Pseudomonadota</taxon>
        <taxon>Gammaproteobacteria</taxon>
        <taxon>Pseudomonadales</taxon>
        <taxon>Pseudomonadaceae</taxon>
        <taxon>Pseudomonas</taxon>
    </lineage>
</organism>
<dbReference type="PRINTS" id="PR00080">
    <property type="entry name" value="SDRFAMILY"/>
</dbReference>